<sequence>MTYTVKQYGWIRDVPDHRDHLYAAPVEQLASLPRHVDLRPHCPNVYDQGQLGSCTANGIAAAIQFDRMKQKLVPAFTPSRLFIYYNERVIEHTVESDSGAMIRHGIKSVAEQGDCDEAEWPYDITKFTVKPTKSCYAHAKRYKAVSYQKVAQNLNQMKGCLAAGYPFVIGFGVYESLESDEVAKTGIVPMPAPNEKLLGGHCVLAVGYDDAKQVFIMRNSWGAKWGMHGYFTMPYSYLMDPNLASDFWTIRIVAA</sequence>
<dbReference type="AlphaFoldDB" id="A0A0N8SP36"/>
<dbReference type="PANTHER" id="PTHR12411">
    <property type="entry name" value="CYSTEINE PROTEASE FAMILY C1-RELATED"/>
    <property type="match status" value="1"/>
</dbReference>
<evidence type="ECO:0000259" key="2">
    <source>
        <dbReference type="SMART" id="SM00645"/>
    </source>
</evidence>
<comment type="similarity">
    <text evidence="1">Belongs to the peptidase C1 family.</text>
</comment>
<evidence type="ECO:0000313" key="3">
    <source>
        <dbReference type="EMBL" id="KPY45296.1"/>
    </source>
</evidence>
<dbReference type="SMART" id="SM00645">
    <property type="entry name" value="Pept_C1"/>
    <property type="match status" value="1"/>
</dbReference>
<dbReference type="GO" id="GO:0008234">
    <property type="term" value="F:cysteine-type peptidase activity"/>
    <property type="evidence" value="ECO:0007669"/>
    <property type="project" value="InterPro"/>
</dbReference>
<dbReference type="InterPro" id="IPR000668">
    <property type="entry name" value="Peptidase_C1A_C"/>
</dbReference>
<dbReference type="PATRIC" id="fig|55398.3.peg.3655"/>
<dbReference type="Proteomes" id="UP000050554">
    <property type="component" value="Unassembled WGS sequence"/>
</dbReference>
<accession>A0A0N8SP36</accession>
<reference evidence="3 4" key="1">
    <citation type="submission" date="2015-09" db="EMBL/GenBank/DDBJ databases">
        <title>Genome announcement of multiple Pseudomonas syringae strains.</title>
        <authorList>
            <person name="Thakur S."/>
            <person name="Wang P.W."/>
            <person name="Gong Y."/>
            <person name="Weir B.S."/>
            <person name="Guttman D.S."/>
        </authorList>
    </citation>
    <scope>NUCLEOTIDE SEQUENCE [LARGE SCALE GENOMIC DNA]</scope>
    <source>
        <strain evidence="3 4">ICMP3882</strain>
    </source>
</reference>
<comment type="caution">
    <text evidence="3">The sequence shown here is derived from an EMBL/GenBank/DDBJ whole genome shotgun (WGS) entry which is preliminary data.</text>
</comment>
<gene>
    <name evidence="3" type="ORF">ALO47_02890</name>
</gene>
<dbReference type="SUPFAM" id="SSF54001">
    <property type="entry name" value="Cysteine proteinases"/>
    <property type="match status" value="1"/>
</dbReference>
<feature type="domain" description="Peptidase C1A papain C-terminal" evidence="2">
    <location>
        <begin position="32"/>
        <end position="239"/>
    </location>
</feature>
<dbReference type="Pfam" id="PF00112">
    <property type="entry name" value="Peptidase_C1"/>
    <property type="match status" value="1"/>
</dbReference>
<dbReference type="GO" id="GO:0006508">
    <property type="term" value="P:proteolysis"/>
    <property type="evidence" value="ECO:0007669"/>
    <property type="project" value="InterPro"/>
</dbReference>
<dbReference type="EMBL" id="LJRF01000149">
    <property type="protein sequence ID" value="KPY45296.1"/>
    <property type="molecule type" value="Genomic_DNA"/>
</dbReference>
<dbReference type="CDD" id="cd02619">
    <property type="entry name" value="Peptidase_C1"/>
    <property type="match status" value="1"/>
</dbReference>
<dbReference type="InterPro" id="IPR038765">
    <property type="entry name" value="Papain-like_cys_pep_sf"/>
</dbReference>
<evidence type="ECO:0000256" key="1">
    <source>
        <dbReference type="ARBA" id="ARBA00008455"/>
    </source>
</evidence>
<evidence type="ECO:0000313" key="4">
    <source>
        <dbReference type="Proteomes" id="UP000050554"/>
    </source>
</evidence>
<dbReference type="RefSeq" id="WP_004880445.1">
    <property type="nucleotide sequence ID" value="NZ_LJRF01000149.1"/>
</dbReference>
<name>A0A0N8SP36_PSESI</name>
<dbReference type="InterPro" id="IPR013128">
    <property type="entry name" value="Peptidase_C1A"/>
</dbReference>
<organism evidence="3 4">
    <name type="scientific">Pseudomonas syringae pv. ribicola</name>
    <dbReference type="NCBI Taxonomy" id="55398"/>
    <lineage>
        <taxon>Bacteria</taxon>
        <taxon>Pseudomonadati</taxon>
        <taxon>Pseudomonadota</taxon>
        <taxon>Gammaproteobacteria</taxon>
        <taxon>Pseudomonadales</taxon>
        <taxon>Pseudomonadaceae</taxon>
        <taxon>Pseudomonas</taxon>
    </lineage>
</organism>
<protein>
    <submittedName>
        <fullName evidence="3">Peptidase C1A, papain</fullName>
    </submittedName>
</protein>
<dbReference type="Gene3D" id="3.90.70.10">
    <property type="entry name" value="Cysteine proteinases"/>
    <property type="match status" value="1"/>
</dbReference>
<proteinExistence type="inferred from homology"/>
<dbReference type="PROSITE" id="PS00639">
    <property type="entry name" value="THIOL_PROTEASE_HIS"/>
    <property type="match status" value="1"/>
</dbReference>
<dbReference type="InterPro" id="IPR025660">
    <property type="entry name" value="Pept_his_AS"/>
</dbReference>